<dbReference type="Pfam" id="PF00656">
    <property type="entry name" value="Peptidase_C14"/>
    <property type="match status" value="1"/>
</dbReference>
<dbReference type="GO" id="GO:0004197">
    <property type="term" value="F:cysteine-type endopeptidase activity"/>
    <property type="evidence" value="ECO:0007669"/>
    <property type="project" value="InterPro"/>
</dbReference>
<dbReference type="InterPro" id="IPR011600">
    <property type="entry name" value="Pept_C14_caspase"/>
</dbReference>
<name>A0A5R9FH71_9ACTN</name>
<sequence>MYTHWPSRVPDRSDSLAVLVGTAGHIAPSELPPLPQAAANVADLKQVLTGPTGLFDPLTVHTVVDPPTPAQVLNILTLPGPTKRGLVLFYFAGHGILDTEDQLCLALPESIDKPRDAARTGLSVNSLFAALKHVRAQRKVVILDCCFAGRALYDSAVGDVHVLCATGRPYRALTNADERNTGFTTALLRLLTEGLPDGPEFLDLSTLYRRLAVLVPTTPCPSDDEPERTLPAPRHRTTDITEDVALVRNTAFGTSLSRTGLRSRAQFAQRVAEFGRRDSSPRSEYVAHAGTLFAEIAADAMSVFPRVDPQVLRYRRAHAALAGEAGNAARAAEILKGIIGDLEAAAPGGGADCKADRLSLEHWLNRVPDPNTPRF</sequence>
<dbReference type="Proteomes" id="UP000305906">
    <property type="component" value="Unassembled WGS sequence"/>
</dbReference>
<dbReference type="GO" id="GO:0006508">
    <property type="term" value="P:proteolysis"/>
    <property type="evidence" value="ECO:0007669"/>
    <property type="project" value="InterPro"/>
</dbReference>
<organism evidence="2 3">
    <name type="scientific">Streptomyces montanus</name>
    <dbReference type="NCBI Taxonomy" id="2580423"/>
    <lineage>
        <taxon>Bacteria</taxon>
        <taxon>Bacillati</taxon>
        <taxon>Actinomycetota</taxon>
        <taxon>Actinomycetes</taxon>
        <taxon>Kitasatosporales</taxon>
        <taxon>Streptomycetaceae</taxon>
        <taxon>Streptomyces</taxon>
    </lineage>
</organism>
<gene>
    <name evidence="2" type="ORF">FE633_35625</name>
</gene>
<dbReference type="RefSeq" id="WP_138049308.1">
    <property type="nucleotide sequence ID" value="NZ_VBZC01000054.1"/>
</dbReference>
<accession>A0A5R9FH71</accession>
<proteinExistence type="predicted"/>
<evidence type="ECO:0000313" key="3">
    <source>
        <dbReference type="Proteomes" id="UP000305906"/>
    </source>
</evidence>
<dbReference type="InterPro" id="IPR029030">
    <property type="entry name" value="Caspase-like_dom_sf"/>
</dbReference>
<dbReference type="AlphaFoldDB" id="A0A5R9FH71"/>
<evidence type="ECO:0000313" key="2">
    <source>
        <dbReference type="EMBL" id="TLS41526.1"/>
    </source>
</evidence>
<dbReference type="NCBIfam" id="NF047832">
    <property type="entry name" value="caspase_w_EACC1"/>
    <property type="match status" value="1"/>
</dbReference>
<reference evidence="2 3" key="1">
    <citation type="submission" date="2019-05" db="EMBL/GenBank/DDBJ databases">
        <title>Streptomyces sp. NEAU-C151, a novel actinomycete isolated from soil.</title>
        <authorList>
            <person name="Han L."/>
            <person name="Jiang H."/>
        </authorList>
    </citation>
    <scope>NUCLEOTIDE SEQUENCE [LARGE SCALE GENOMIC DNA]</scope>
    <source>
        <strain evidence="2 3">NEAU-C151</strain>
    </source>
</reference>
<keyword evidence="3" id="KW-1185">Reference proteome</keyword>
<feature type="domain" description="Peptidase C14 caspase" evidence="1">
    <location>
        <begin position="30"/>
        <end position="207"/>
    </location>
</feature>
<dbReference type="EMBL" id="VBZC01000054">
    <property type="protein sequence ID" value="TLS41526.1"/>
    <property type="molecule type" value="Genomic_DNA"/>
</dbReference>
<comment type="caution">
    <text evidence="2">The sequence shown here is derived from an EMBL/GenBank/DDBJ whole genome shotgun (WGS) entry which is preliminary data.</text>
</comment>
<protein>
    <submittedName>
        <fullName evidence="2">Caspase family protein</fullName>
    </submittedName>
</protein>
<evidence type="ECO:0000259" key="1">
    <source>
        <dbReference type="Pfam" id="PF00656"/>
    </source>
</evidence>
<dbReference type="Gene3D" id="3.40.50.1460">
    <property type="match status" value="1"/>
</dbReference>
<dbReference type="SUPFAM" id="SSF52129">
    <property type="entry name" value="Caspase-like"/>
    <property type="match status" value="1"/>
</dbReference>